<dbReference type="Proteomes" id="UP000674938">
    <property type="component" value="Unassembled WGS sequence"/>
</dbReference>
<name>A0A940SVJ6_9ENTE</name>
<evidence type="ECO:0000313" key="1">
    <source>
        <dbReference type="EMBL" id="MBP1042405.1"/>
    </source>
</evidence>
<accession>A0A940SVJ6</accession>
<keyword evidence="2" id="KW-1185">Reference proteome</keyword>
<reference evidence="1" key="1">
    <citation type="submission" date="2020-12" db="EMBL/GenBank/DDBJ databases">
        <title>Vagococcus allomyrinae sp. nov. and Enterococcus lavae sp. nov., isolated from the larvae of Allomyrina dichotoma.</title>
        <authorList>
            <person name="Lee S.D."/>
        </authorList>
    </citation>
    <scope>NUCLEOTIDE SEQUENCE</scope>
    <source>
        <strain evidence="1">BWB3-3</strain>
    </source>
</reference>
<sequence length="268" mass="31613">MTPIDPNARKSVYHFLEKLQAAKNENQIFRQELLSVLEEKSNYPHLPYFAQPKLRNLVKTAKCYLMTYYVPSVDEEKTKNLLKLLANLKVLKYATQTEDEIEMKALHTMCQHFADEESPVVPPDYQAFLWFIWKLEQSIVEVIRLTAYGDQPENRINELRTILGTSETLKDDRFPIRVSYEYTDISFEDMRFIEESAILAGTPHRWAGAKYRYVAHPPEGYEEKVAELFEWLKLEFFMTMPLMPEMTPRLDQDLHNLVYAFLKESEVI</sequence>
<protein>
    <submittedName>
        <fullName evidence="1">Uncharacterized protein</fullName>
    </submittedName>
</protein>
<evidence type="ECO:0000313" key="2">
    <source>
        <dbReference type="Proteomes" id="UP000674938"/>
    </source>
</evidence>
<comment type="caution">
    <text evidence="1">The sequence shown here is derived from an EMBL/GenBank/DDBJ whole genome shotgun (WGS) entry which is preliminary data.</text>
</comment>
<proteinExistence type="predicted"/>
<dbReference type="EMBL" id="JAEEGA010000010">
    <property type="protein sequence ID" value="MBP1042405.1"/>
    <property type="molecule type" value="Genomic_DNA"/>
</dbReference>
<gene>
    <name evidence="1" type="ORF">I6N95_15405</name>
</gene>
<organism evidence="1 2">
    <name type="scientific">Vagococcus allomyrinae</name>
    <dbReference type="NCBI Taxonomy" id="2794353"/>
    <lineage>
        <taxon>Bacteria</taxon>
        <taxon>Bacillati</taxon>
        <taxon>Bacillota</taxon>
        <taxon>Bacilli</taxon>
        <taxon>Lactobacillales</taxon>
        <taxon>Enterococcaceae</taxon>
        <taxon>Vagococcus</taxon>
    </lineage>
</organism>
<dbReference type="AlphaFoldDB" id="A0A940SVJ6"/>
<dbReference type="RefSeq" id="WP_209529557.1">
    <property type="nucleotide sequence ID" value="NZ_JAEEGA010000010.1"/>
</dbReference>